<dbReference type="AlphaFoldDB" id="A0AAV6SPS1"/>
<keyword evidence="9" id="KW-1185">Reference proteome</keyword>
<evidence type="ECO:0000256" key="6">
    <source>
        <dbReference type="SAM" id="Phobius"/>
    </source>
</evidence>
<feature type="disulfide bond" evidence="4">
    <location>
        <begin position="229"/>
        <end position="236"/>
    </location>
</feature>
<evidence type="ECO:0000256" key="3">
    <source>
        <dbReference type="ARBA" id="ARBA00023180"/>
    </source>
</evidence>
<dbReference type="GO" id="GO:1902166">
    <property type="term" value="P:negative regulation of intrinsic apoptotic signaling pathway in response to DNA damage by p53 class mediator"/>
    <property type="evidence" value="ECO:0007669"/>
    <property type="project" value="TreeGrafter"/>
</dbReference>
<dbReference type="EMBL" id="JAGKHQ010000004">
    <property type="protein sequence ID" value="KAG7518506.1"/>
    <property type="molecule type" value="Genomic_DNA"/>
</dbReference>
<dbReference type="PANTHER" id="PTHR14093">
    <property type="entry name" value="HLA CLASS II GAMMA CHAIN"/>
    <property type="match status" value="1"/>
</dbReference>
<name>A0AAV6SPS1_SOLSE</name>
<dbReference type="GO" id="GO:0009986">
    <property type="term" value="C:cell surface"/>
    <property type="evidence" value="ECO:0007669"/>
    <property type="project" value="TreeGrafter"/>
</dbReference>
<dbReference type="PROSITE" id="PS51162">
    <property type="entry name" value="THYROGLOBULIN_1_2"/>
    <property type="match status" value="1"/>
</dbReference>
<dbReference type="GO" id="GO:0002830">
    <property type="term" value="P:positive regulation of type 2 immune response"/>
    <property type="evidence" value="ECO:0007669"/>
    <property type="project" value="TreeGrafter"/>
</dbReference>
<dbReference type="GO" id="GO:0043518">
    <property type="term" value="P:negative regulation of DNA damage response, signal transduction by p53 class mediator"/>
    <property type="evidence" value="ECO:0007669"/>
    <property type="project" value="TreeGrafter"/>
</dbReference>
<comment type="subcellular location">
    <subcellularLocation>
        <location evidence="1">Secreted</location>
    </subcellularLocation>
</comment>
<keyword evidence="4" id="KW-1015">Disulfide bond</keyword>
<accession>A0AAV6SPS1</accession>
<feature type="transmembrane region" description="Helical" evidence="6">
    <location>
        <begin position="39"/>
        <end position="61"/>
    </location>
</feature>
<evidence type="ECO:0000256" key="4">
    <source>
        <dbReference type="PROSITE-ProRule" id="PRU00500"/>
    </source>
</evidence>
<dbReference type="SMART" id="SM00211">
    <property type="entry name" value="TY"/>
    <property type="match status" value="1"/>
</dbReference>
<evidence type="ECO:0000256" key="5">
    <source>
        <dbReference type="SAM" id="MobiDB-lite"/>
    </source>
</evidence>
<keyword evidence="3" id="KW-0325">Glycoprotein</keyword>
<comment type="caution">
    <text evidence="8">The sequence shown here is derived from an EMBL/GenBank/DDBJ whole genome shotgun (WGS) entry which is preliminary data.</text>
</comment>
<gene>
    <name evidence="8" type="ORF">JOB18_036079</name>
</gene>
<proteinExistence type="predicted"/>
<evidence type="ECO:0000259" key="7">
    <source>
        <dbReference type="PROSITE" id="PS51162"/>
    </source>
</evidence>
<dbReference type="GO" id="GO:0005737">
    <property type="term" value="C:cytoplasm"/>
    <property type="evidence" value="ECO:0007669"/>
    <property type="project" value="TreeGrafter"/>
</dbReference>
<dbReference type="GO" id="GO:0006886">
    <property type="term" value="P:intracellular protein transport"/>
    <property type="evidence" value="ECO:0007669"/>
    <property type="project" value="InterPro"/>
</dbReference>
<dbReference type="InterPro" id="IPR011988">
    <property type="entry name" value="MHC_II-assoc_invariant_trimer"/>
</dbReference>
<dbReference type="Pfam" id="PF08831">
    <property type="entry name" value="MHCassoc_trimer"/>
    <property type="match status" value="1"/>
</dbReference>
<sequence length="280" mass="31203">MDNLPEDAPLERGSVAGSEEALVGRVSPRRGSNSRAFKVAGLTTLACLLLASQVFTAYMLLGQKQEIHSLQKNSEKMAKQLTRSSQASSAVRVPMNSLPLMDLTMTTDDDSALSKTPLTKLEDTAVVSVEKQLTDFLQEVQLPQFNETFSANLQGLKEMMNESEWKSFESWMRYWLIFQMAQQKPVTHTSVPAPAIKTKCQMEASSGLGKIGSYRPQCDQKGKYLPMQCWLPTGYCWCVDENGNTIEGTSMRGHPDCRRGRARMMFAPRLMAKTISNADE</sequence>
<dbReference type="Proteomes" id="UP000693946">
    <property type="component" value="Linkage Group LG12"/>
</dbReference>
<keyword evidence="6" id="KW-1133">Transmembrane helix</keyword>
<dbReference type="GO" id="GO:0019882">
    <property type="term" value="P:antigen processing and presentation"/>
    <property type="evidence" value="ECO:0007669"/>
    <property type="project" value="InterPro"/>
</dbReference>
<dbReference type="GO" id="GO:0070374">
    <property type="term" value="P:positive regulation of ERK1 and ERK2 cascade"/>
    <property type="evidence" value="ECO:0007669"/>
    <property type="project" value="TreeGrafter"/>
</dbReference>
<dbReference type="CDD" id="cd00191">
    <property type="entry name" value="TY"/>
    <property type="match status" value="1"/>
</dbReference>
<evidence type="ECO:0000256" key="1">
    <source>
        <dbReference type="ARBA" id="ARBA00004613"/>
    </source>
</evidence>
<dbReference type="GO" id="GO:0002286">
    <property type="term" value="P:T cell activation involved in immune response"/>
    <property type="evidence" value="ECO:0007669"/>
    <property type="project" value="TreeGrafter"/>
</dbReference>
<dbReference type="GO" id="GO:0060907">
    <property type="term" value="P:positive regulation of macrophage cytokine production"/>
    <property type="evidence" value="ECO:0007669"/>
    <property type="project" value="TreeGrafter"/>
</dbReference>
<dbReference type="GO" id="GO:0016020">
    <property type="term" value="C:membrane"/>
    <property type="evidence" value="ECO:0007669"/>
    <property type="project" value="InterPro"/>
</dbReference>
<dbReference type="GO" id="GO:0001961">
    <property type="term" value="P:positive regulation of cytokine-mediated signaling pathway"/>
    <property type="evidence" value="ECO:0007669"/>
    <property type="project" value="TreeGrafter"/>
</dbReference>
<dbReference type="InterPro" id="IPR052001">
    <property type="entry name" value="MHC-II_Gamma/Thyroglobulin"/>
</dbReference>
<dbReference type="PROSITE" id="PS00484">
    <property type="entry name" value="THYROGLOBULIN_1_1"/>
    <property type="match status" value="1"/>
</dbReference>
<dbReference type="GO" id="GO:0005576">
    <property type="term" value="C:extracellular region"/>
    <property type="evidence" value="ECO:0007669"/>
    <property type="project" value="UniProtKB-SubCell"/>
</dbReference>
<reference evidence="8 9" key="1">
    <citation type="journal article" date="2021" name="Sci. Rep.">
        <title>Chromosome anchoring in Senegalese sole (Solea senegalensis) reveals sex-associated markers and genome rearrangements in flatfish.</title>
        <authorList>
            <person name="Guerrero-Cozar I."/>
            <person name="Gomez-Garrido J."/>
            <person name="Berbel C."/>
            <person name="Martinez-Blanch J.F."/>
            <person name="Alioto T."/>
            <person name="Claros M.G."/>
            <person name="Gagnaire P.A."/>
            <person name="Manchado M."/>
        </authorList>
    </citation>
    <scope>NUCLEOTIDE SEQUENCE [LARGE SCALE GENOMIC DNA]</scope>
    <source>
        <strain evidence="8">Sse05_10M</strain>
    </source>
</reference>
<dbReference type="InterPro" id="IPR043530">
    <property type="entry name" value="CD74_antigen"/>
</dbReference>
<dbReference type="GO" id="GO:0035718">
    <property type="term" value="F:macrophage migration inhibitory factor binding"/>
    <property type="evidence" value="ECO:0007669"/>
    <property type="project" value="TreeGrafter"/>
</dbReference>
<dbReference type="InterPro" id="IPR015386">
    <property type="entry name" value="MHC_II-assoc_invar/CLIP_MHC-bd"/>
</dbReference>
<dbReference type="PANTHER" id="PTHR14093:SF17">
    <property type="entry name" value="HLA CLASS II HISTOCOMPATIBILITY ANTIGEN GAMMA CHAIN"/>
    <property type="match status" value="1"/>
</dbReference>
<keyword evidence="6" id="KW-0472">Membrane</keyword>
<comment type="caution">
    <text evidence="4">Lacks conserved residue(s) required for the propagation of feature annotation.</text>
</comment>
<dbReference type="GO" id="GO:0042289">
    <property type="term" value="F:MHC class II protein binding"/>
    <property type="evidence" value="ECO:0007669"/>
    <property type="project" value="InterPro"/>
</dbReference>
<feature type="region of interest" description="Disordered" evidence="5">
    <location>
        <begin position="1"/>
        <end position="28"/>
    </location>
</feature>
<evidence type="ECO:0000313" key="9">
    <source>
        <dbReference type="Proteomes" id="UP000693946"/>
    </source>
</evidence>
<dbReference type="Pfam" id="PF09307">
    <property type="entry name" value="MHC2-interact"/>
    <property type="match status" value="1"/>
</dbReference>
<dbReference type="GO" id="GO:0004896">
    <property type="term" value="F:cytokine receptor activity"/>
    <property type="evidence" value="ECO:0007669"/>
    <property type="project" value="TreeGrafter"/>
</dbReference>
<protein>
    <submittedName>
        <fullName evidence="8">HLA class II histocompatibility antigen gamma chain</fullName>
    </submittedName>
</protein>
<feature type="domain" description="Thyroglobulin type-1" evidence="7">
    <location>
        <begin position="197"/>
        <end position="257"/>
    </location>
</feature>
<evidence type="ECO:0000256" key="2">
    <source>
        <dbReference type="ARBA" id="ARBA00022525"/>
    </source>
</evidence>
<organism evidence="8 9">
    <name type="scientific">Solea senegalensis</name>
    <name type="common">Senegalese sole</name>
    <dbReference type="NCBI Taxonomy" id="28829"/>
    <lineage>
        <taxon>Eukaryota</taxon>
        <taxon>Metazoa</taxon>
        <taxon>Chordata</taxon>
        <taxon>Craniata</taxon>
        <taxon>Vertebrata</taxon>
        <taxon>Euteleostomi</taxon>
        <taxon>Actinopterygii</taxon>
        <taxon>Neopterygii</taxon>
        <taxon>Teleostei</taxon>
        <taxon>Neoteleostei</taxon>
        <taxon>Acanthomorphata</taxon>
        <taxon>Carangaria</taxon>
        <taxon>Pleuronectiformes</taxon>
        <taxon>Pleuronectoidei</taxon>
        <taxon>Soleidae</taxon>
        <taxon>Solea</taxon>
    </lineage>
</organism>
<dbReference type="PIRSF" id="PIRSF001992">
    <property type="entry name" value="CD74_antigen"/>
    <property type="match status" value="1"/>
</dbReference>
<dbReference type="Pfam" id="PF00086">
    <property type="entry name" value="Thyroglobulin_1"/>
    <property type="match status" value="1"/>
</dbReference>
<keyword evidence="2" id="KW-0964">Secreted</keyword>
<dbReference type="InterPro" id="IPR000716">
    <property type="entry name" value="Thyroglobulin_1"/>
</dbReference>
<keyword evidence="6" id="KW-0812">Transmembrane</keyword>
<evidence type="ECO:0000313" key="8">
    <source>
        <dbReference type="EMBL" id="KAG7518506.1"/>
    </source>
</evidence>